<protein>
    <submittedName>
        <fullName evidence="1">Uncharacterized protein</fullName>
    </submittedName>
</protein>
<gene>
    <name evidence="1" type="ORF">MILVUS5_LOCUS27880</name>
</gene>
<organism evidence="1 2">
    <name type="scientific">Trifolium pratense</name>
    <name type="common">Red clover</name>
    <dbReference type="NCBI Taxonomy" id="57577"/>
    <lineage>
        <taxon>Eukaryota</taxon>
        <taxon>Viridiplantae</taxon>
        <taxon>Streptophyta</taxon>
        <taxon>Embryophyta</taxon>
        <taxon>Tracheophyta</taxon>
        <taxon>Spermatophyta</taxon>
        <taxon>Magnoliopsida</taxon>
        <taxon>eudicotyledons</taxon>
        <taxon>Gunneridae</taxon>
        <taxon>Pentapetalae</taxon>
        <taxon>rosids</taxon>
        <taxon>fabids</taxon>
        <taxon>Fabales</taxon>
        <taxon>Fabaceae</taxon>
        <taxon>Papilionoideae</taxon>
        <taxon>50 kb inversion clade</taxon>
        <taxon>NPAAA clade</taxon>
        <taxon>Hologalegina</taxon>
        <taxon>IRL clade</taxon>
        <taxon>Trifolieae</taxon>
        <taxon>Trifolium</taxon>
    </lineage>
</organism>
<keyword evidence="2" id="KW-1185">Reference proteome</keyword>
<comment type="caution">
    <text evidence="1">The sequence shown here is derived from an EMBL/GenBank/DDBJ whole genome shotgun (WGS) entry which is preliminary data.</text>
</comment>
<sequence length="1305" mass="145714">MMNNMISDGLGYNVVNEFEDEYEGDEEPNAKAQRFFDLLKETNVPLFEGSTDSKLTVCVRLLGLKSQYLVPELAMDLIAKLVLDTTPIFARGDLSRSYYEAKQLVSKLGLGVKRIDCCVNGCMIFYTNEFGVSDGDLLECKFCEEPRYRQTKNSRSISRKLVPRKTMFYLPIVSRLQRLYASLQTATKMTWHSENYEQRKRSGELRHPSDGLAWKHFDQVNPDFASEPRNVRLGLCSDGFTPYTQVSATPYSCWHVIVTPYNLPPEMCMSKPYMFLAAVIPGPSSPTVGIDIYLQPLIDDLKRLWEGVVTYDISRKQNFTMKAALMWTINDFPSLWDVIMDDLDGISVEQLRSLARNNRSNRDLVRKVVYHLNLVPVPTTVPGEGDQQEEQVDDGIDHEDDEINVEDLMDPKYHILVDRHDRIIITPHGTDFQPQKATSAAISFILQGNYQEPWLTWGEIKKAKIGQEQVWDRFWKAFKMKCTWFKDINEKRMMTIFDHKCSKCLSTLLGDARTLFYENKEPPAWIGPGDVWTELTRRWSTPAYMAKCNRNKQNRVGSNLSVHSGGSTSASTLRIRFTRQFGRPPTLCQMNVMLHMKPDGSWDTVKAQRANDMIKVYIEELKATEAALPLALRKTDVELQNMILDKFVEFSGGKYKGRIVGQGSTSSLVQRTTRGYMMDNMRDSYDSTATMPTGRSQRVESIEELEQRLRAEQQQSIASMREEMMTQLRAELSSGIPGQSNQQQFQQQPFQQQPFQQQQFQQQPFQQQQLLQQQYLRPNQSQRQQNSNNFNYMTGVNYSVQQIQSVGRNSQSSYQPSSLHEDPAEEEGYRPGEVDLNVSSDPDENFFTGLQNDPLLQGMLGQQGQAILGDLEIPGFTVHDSTSINQGGIISPLVHSGGNSQGRGVGSSSEMSMGGGRASAGRASVGRTSAGRAIVGRGSGGRTSAGRRGRGNVVHTSKPKAQSNDAEKQGKGKTVVKKGTSEVGDDISPSTAKIAKSSKGSSKRKRRDYKSKFALSMSDLVFDSNVNTSEKATEVNPKTVSDVVETIVSTGDNPRLEKLGSEAEKRDLNSMPVETEKEDTPTEVETKTANESPTIAEMMAEKSTPVVTEEIVMQDVETSLNENEDAGTAEKEPVKETVAEKDVEPTATTSESTDKETGTADTSDNEGDTQSEESNQSIPTEEPEIEADKPAEPEKEKEKDIVDVDDYVTTKTAEKSTGGITKRLRSCTGKAVATASKTPAPRVKTKGVGPIKSWSKVLSPPAKKKETLKRKKESSSDSDYEVAEDVATISSANPKKATGDQEVDF</sequence>
<dbReference type="EMBL" id="CASHSV030000409">
    <property type="protein sequence ID" value="CAJ2662271.1"/>
    <property type="molecule type" value="Genomic_DNA"/>
</dbReference>
<evidence type="ECO:0000313" key="1">
    <source>
        <dbReference type="EMBL" id="CAJ2662271.1"/>
    </source>
</evidence>
<name>A0ACB0KZT9_TRIPR</name>
<dbReference type="Proteomes" id="UP001177021">
    <property type="component" value="Unassembled WGS sequence"/>
</dbReference>
<reference evidence="1" key="1">
    <citation type="submission" date="2023-10" db="EMBL/GenBank/DDBJ databases">
        <authorList>
            <person name="Rodriguez Cubillos JULIANA M."/>
            <person name="De Vega J."/>
        </authorList>
    </citation>
    <scope>NUCLEOTIDE SEQUENCE</scope>
</reference>
<proteinExistence type="predicted"/>
<evidence type="ECO:0000313" key="2">
    <source>
        <dbReference type="Proteomes" id="UP001177021"/>
    </source>
</evidence>
<accession>A0ACB0KZT9</accession>